<keyword evidence="1" id="KW-1133">Transmembrane helix</keyword>
<dbReference type="PANTHER" id="PTHR37826:SF3">
    <property type="entry name" value="J DOMAIN-CONTAINING PROTEIN"/>
    <property type="match status" value="1"/>
</dbReference>
<name>A0ABV8VSE5_9BACI</name>
<sequence>MLIHHTCPNCGADMNFNSETGMLSCDSCGHNHSVEQLEDIKLTQTFEQDDAREYHCENCGAVVVTDKDTTATSCSFCGGAVILVDRLSGELAPVQVIPFTISKEEAMQAFKKWCRNGRLTPKGFMTANRVKNITGMYVPFWMYDLNNDVEVHAKATKVRTYTSGEYQVTETSHYDVYRKLDIDYAKVPVDASEKLDDQIMDKLEPYNYNDLKPFKTAYLAGYLAEKYNYNDEQLYPRVKNKVKSYIDNYITSTINGYTSVQYHQKNINTKQKHSYYVLLPIWMIYYDLEKQEHNFLMNAQTGKIVGKPPVSMQKVSLWFLGLFSSSFIVLKIIALLLGGALW</sequence>
<accession>A0ABV8VSE5</accession>
<evidence type="ECO:0000256" key="1">
    <source>
        <dbReference type="SAM" id="Phobius"/>
    </source>
</evidence>
<evidence type="ECO:0000313" key="2">
    <source>
        <dbReference type="EMBL" id="MFC4386925.1"/>
    </source>
</evidence>
<evidence type="ECO:0000313" key="3">
    <source>
        <dbReference type="Proteomes" id="UP001595880"/>
    </source>
</evidence>
<dbReference type="Proteomes" id="UP001595880">
    <property type="component" value="Unassembled WGS sequence"/>
</dbReference>
<proteinExistence type="predicted"/>
<comment type="caution">
    <text evidence="2">The sequence shown here is derived from an EMBL/GenBank/DDBJ whole genome shotgun (WGS) entry which is preliminary data.</text>
</comment>
<organism evidence="2 3">
    <name type="scientific">Gracilibacillus marinus</name>
    <dbReference type="NCBI Taxonomy" id="630535"/>
    <lineage>
        <taxon>Bacteria</taxon>
        <taxon>Bacillati</taxon>
        <taxon>Bacillota</taxon>
        <taxon>Bacilli</taxon>
        <taxon>Bacillales</taxon>
        <taxon>Bacillaceae</taxon>
        <taxon>Gracilibacillus</taxon>
    </lineage>
</organism>
<keyword evidence="1" id="KW-0812">Transmembrane</keyword>
<dbReference type="EMBL" id="JBHSDV010000001">
    <property type="protein sequence ID" value="MFC4386925.1"/>
    <property type="molecule type" value="Genomic_DNA"/>
</dbReference>
<keyword evidence="1" id="KW-0472">Membrane</keyword>
<dbReference type="PANTHER" id="PTHR37826">
    <property type="entry name" value="FLOTILLIN BAND_7_5 DOMAIN PROTEIN"/>
    <property type="match status" value="1"/>
</dbReference>
<reference evidence="3" key="1">
    <citation type="journal article" date="2019" name="Int. J. Syst. Evol. Microbiol.">
        <title>The Global Catalogue of Microorganisms (GCM) 10K type strain sequencing project: providing services to taxonomists for standard genome sequencing and annotation.</title>
        <authorList>
            <consortium name="The Broad Institute Genomics Platform"/>
            <consortium name="The Broad Institute Genome Sequencing Center for Infectious Disease"/>
            <person name="Wu L."/>
            <person name="Ma J."/>
        </authorList>
    </citation>
    <scope>NUCLEOTIDE SEQUENCE [LARGE SCALE GENOMIC DNA]</scope>
    <source>
        <strain evidence="3">KACC 14058</strain>
    </source>
</reference>
<dbReference type="Gene3D" id="2.20.28.30">
    <property type="entry name" value="RNA polymerase ii, chain L"/>
    <property type="match status" value="1"/>
</dbReference>
<dbReference type="RefSeq" id="WP_390196058.1">
    <property type="nucleotide sequence ID" value="NZ_JBHSDV010000001.1"/>
</dbReference>
<feature type="transmembrane region" description="Helical" evidence="1">
    <location>
        <begin position="317"/>
        <end position="341"/>
    </location>
</feature>
<protein>
    <submittedName>
        <fullName evidence="2">TFIIB-type zinc ribbon-containing protein</fullName>
    </submittedName>
</protein>
<gene>
    <name evidence="2" type="ORF">ACFOZ1_03780</name>
</gene>
<keyword evidence="3" id="KW-1185">Reference proteome</keyword>